<keyword evidence="4" id="KW-1185">Reference proteome</keyword>
<gene>
    <name evidence="3" type="ORF">FHU34_11389</name>
</gene>
<feature type="transmembrane region" description="Helical" evidence="1">
    <location>
        <begin position="239"/>
        <end position="258"/>
    </location>
</feature>
<feature type="transmembrane region" description="Helical" evidence="1">
    <location>
        <begin position="81"/>
        <end position="99"/>
    </location>
</feature>
<evidence type="ECO:0000256" key="1">
    <source>
        <dbReference type="SAM" id="Phobius"/>
    </source>
</evidence>
<comment type="caution">
    <text evidence="3">The sequence shown here is derived from an EMBL/GenBank/DDBJ whole genome shotgun (WGS) entry which is preliminary data.</text>
</comment>
<feature type="transmembrane region" description="Helical" evidence="1">
    <location>
        <begin position="265"/>
        <end position="282"/>
    </location>
</feature>
<dbReference type="GO" id="GO:0016747">
    <property type="term" value="F:acyltransferase activity, transferring groups other than amino-acyl groups"/>
    <property type="evidence" value="ECO:0007669"/>
    <property type="project" value="InterPro"/>
</dbReference>
<sequence length="355" mass="39377">MVDLLRFGAAGLVLSYHLFRLDIWNAVESSAGNPWLQALGKVSDYGWMGVELFFMISGFVICMSSWGRCLGDFFISRTTRLLPAYVFAVLLTAALLFTFRDGGGNEPPLTTVLGNLTMIQGLLGIPLLDHSYWTLMVELMFYLCFAVLVFFGLTYKRVLAFCILYTAISLIAQASKEDFLIVLTRPDYTSFFVFGVILYLMYQFGSSLLLTGILTGSGILCAISLSHHVDEHIAVGERVNFAMALPIMCGFFVVMIAVAKGWLNWIQAPVLVTVGALTYPLYLLHQTNGHIVIRLFRDDVPAWLLLTCLVSGLLVLSYGIHALIEKPVGSAMRRSLRANFAQIRAAEPKSVESPR</sequence>
<dbReference type="Proteomes" id="UP000317685">
    <property type="component" value="Unassembled WGS sequence"/>
</dbReference>
<protein>
    <submittedName>
        <fullName evidence="3">Peptidoglycan/LPS O-acetylase OafA/YrhL</fullName>
    </submittedName>
</protein>
<keyword evidence="1" id="KW-0812">Transmembrane</keyword>
<evidence type="ECO:0000313" key="4">
    <source>
        <dbReference type="Proteomes" id="UP000317685"/>
    </source>
</evidence>
<dbReference type="PANTHER" id="PTHR23028:SF53">
    <property type="entry name" value="ACYL_TRANSF_3 DOMAIN-CONTAINING PROTEIN"/>
    <property type="match status" value="1"/>
</dbReference>
<evidence type="ECO:0000259" key="2">
    <source>
        <dbReference type="Pfam" id="PF01757"/>
    </source>
</evidence>
<feature type="transmembrane region" description="Helical" evidence="1">
    <location>
        <begin position="208"/>
        <end position="227"/>
    </location>
</feature>
<keyword evidence="1" id="KW-0472">Membrane</keyword>
<name>A0A561VU12_9ACTN</name>
<feature type="transmembrane region" description="Helical" evidence="1">
    <location>
        <begin position="158"/>
        <end position="174"/>
    </location>
</feature>
<dbReference type="EMBL" id="VIWZ01000001">
    <property type="protein sequence ID" value="TWG15085.1"/>
    <property type="molecule type" value="Genomic_DNA"/>
</dbReference>
<dbReference type="PANTHER" id="PTHR23028">
    <property type="entry name" value="ACETYLTRANSFERASE"/>
    <property type="match status" value="1"/>
</dbReference>
<evidence type="ECO:0000313" key="3">
    <source>
        <dbReference type="EMBL" id="TWG15085.1"/>
    </source>
</evidence>
<organism evidence="3 4">
    <name type="scientific">Micromonospora taraxaci</name>
    <dbReference type="NCBI Taxonomy" id="1316803"/>
    <lineage>
        <taxon>Bacteria</taxon>
        <taxon>Bacillati</taxon>
        <taxon>Actinomycetota</taxon>
        <taxon>Actinomycetes</taxon>
        <taxon>Micromonosporales</taxon>
        <taxon>Micromonosporaceae</taxon>
        <taxon>Micromonospora</taxon>
    </lineage>
</organism>
<dbReference type="GO" id="GO:0016020">
    <property type="term" value="C:membrane"/>
    <property type="evidence" value="ECO:0007669"/>
    <property type="project" value="TreeGrafter"/>
</dbReference>
<feature type="transmembrane region" description="Helical" evidence="1">
    <location>
        <begin position="180"/>
        <end position="201"/>
    </location>
</feature>
<dbReference type="Pfam" id="PF01757">
    <property type="entry name" value="Acyl_transf_3"/>
    <property type="match status" value="1"/>
</dbReference>
<reference evidence="3 4" key="1">
    <citation type="submission" date="2019-06" db="EMBL/GenBank/DDBJ databases">
        <title>Sequencing the genomes of 1000 actinobacteria strains.</title>
        <authorList>
            <person name="Klenk H.-P."/>
        </authorList>
    </citation>
    <scope>NUCLEOTIDE SEQUENCE [LARGE SCALE GENOMIC DNA]</scope>
    <source>
        <strain evidence="3 4">DSM 45885</strain>
    </source>
</reference>
<proteinExistence type="predicted"/>
<keyword evidence="1" id="KW-1133">Transmembrane helix</keyword>
<feature type="domain" description="Acyltransferase 3" evidence="2">
    <location>
        <begin position="2"/>
        <end position="320"/>
    </location>
</feature>
<dbReference type="InterPro" id="IPR050879">
    <property type="entry name" value="Acyltransferase_3"/>
</dbReference>
<feature type="transmembrane region" description="Helical" evidence="1">
    <location>
        <begin position="45"/>
        <end position="69"/>
    </location>
</feature>
<feature type="transmembrane region" description="Helical" evidence="1">
    <location>
        <begin position="132"/>
        <end position="151"/>
    </location>
</feature>
<accession>A0A561VU12</accession>
<dbReference type="AlphaFoldDB" id="A0A561VU12"/>
<dbReference type="GO" id="GO:0009103">
    <property type="term" value="P:lipopolysaccharide biosynthetic process"/>
    <property type="evidence" value="ECO:0007669"/>
    <property type="project" value="TreeGrafter"/>
</dbReference>
<dbReference type="InterPro" id="IPR002656">
    <property type="entry name" value="Acyl_transf_3_dom"/>
</dbReference>
<feature type="transmembrane region" description="Helical" evidence="1">
    <location>
        <begin position="302"/>
        <end position="324"/>
    </location>
</feature>